<feature type="domain" description="SMP-30/Gluconolactonase/LRE-like region" evidence="2">
    <location>
        <begin position="56"/>
        <end position="262"/>
    </location>
</feature>
<evidence type="ECO:0000259" key="2">
    <source>
        <dbReference type="Pfam" id="PF08450"/>
    </source>
</evidence>
<proteinExistence type="predicted"/>
<dbReference type="InterPro" id="IPR013658">
    <property type="entry name" value="SGL"/>
</dbReference>
<dbReference type="Pfam" id="PF08450">
    <property type="entry name" value="SGL"/>
    <property type="match status" value="1"/>
</dbReference>
<feature type="signal peptide" evidence="1">
    <location>
        <begin position="1"/>
        <end position="33"/>
    </location>
</feature>
<accession>A0ABW2RXY4</accession>
<dbReference type="EMBL" id="JBHTCS010000013">
    <property type="protein sequence ID" value="MFC7448585.1"/>
    <property type="molecule type" value="Genomic_DNA"/>
</dbReference>
<name>A0ABW2RXY4_9NOCA</name>
<evidence type="ECO:0000313" key="4">
    <source>
        <dbReference type="Proteomes" id="UP001596484"/>
    </source>
</evidence>
<feature type="chain" id="PRO_5046007581" evidence="1">
    <location>
        <begin position="34"/>
        <end position="306"/>
    </location>
</feature>
<dbReference type="InterPro" id="IPR011042">
    <property type="entry name" value="6-blade_b-propeller_TolB-like"/>
</dbReference>
<protein>
    <submittedName>
        <fullName evidence="3">SMP-30/gluconolactonase/LRE family protein</fullName>
    </submittedName>
</protein>
<gene>
    <name evidence="3" type="ORF">ACFQS9_11870</name>
</gene>
<dbReference type="SUPFAM" id="SSF63829">
    <property type="entry name" value="Calcium-dependent phosphotriesterase"/>
    <property type="match status" value="1"/>
</dbReference>
<evidence type="ECO:0000313" key="3">
    <source>
        <dbReference type="EMBL" id="MFC7448585.1"/>
    </source>
</evidence>
<evidence type="ECO:0000256" key="1">
    <source>
        <dbReference type="SAM" id="SignalP"/>
    </source>
</evidence>
<comment type="caution">
    <text evidence="3">The sequence shown here is derived from an EMBL/GenBank/DDBJ whole genome shotgun (WGS) entry which is preliminary data.</text>
</comment>
<dbReference type="Gene3D" id="2.120.10.30">
    <property type="entry name" value="TolB, C-terminal domain"/>
    <property type="match status" value="1"/>
</dbReference>
<dbReference type="Proteomes" id="UP001596484">
    <property type="component" value="Unassembled WGS sequence"/>
</dbReference>
<sequence length="306" mass="30321">MRGMRFVRSVKIASVGVAVAAAVALLSAPQAGAAPLCPGAGRAPVLVGRAPGAAIEGAAVDGAGRLYLTDLRSNRVLRIDRPGAPAVPIATVPGPMGGGLAFAPDGGLLVGYGDARVLVGDVARPAGIVKVDVGTGAVHPFASGLSAANGLAVTRDGTVYATNDLASLVGRVLPNGVVQPDWAVLPSANGAALSGDDRYLYVSRTFANPGVSRIPLANPAAPESLVDFGGADVFAAPDGLVLDAAGRPIVPTDVSGEILRVDGPNRYCALAGGLPGSSVLAVGNGGTGFSAGRLFRAGFDGDIYEI</sequence>
<dbReference type="RefSeq" id="WP_378404785.1">
    <property type="nucleotide sequence ID" value="NZ_JBHTCS010000013.1"/>
</dbReference>
<keyword evidence="4" id="KW-1185">Reference proteome</keyword>
<keyword evidence="1" id="KW-0732">Signal</keyword>
<reference evidence="4" key="1">
    <citation type="journal article" date="2019" name="Int. J. Syst. Evol. Microbiol.">
        <title>The Global Catalogue of Microorganisms (GCM) 10K type strain sequencing project: providing services to taxonomists for standard genome sequencing and annotation.</title>
        <authorList>
            <consortium name="The Broad Institute Genomics Platform"/>
            <consortium name="The Broad Institute Genome Sequencing Center for Infectious Disease"/>
            <person name="Wu L."/>
            <person name="Ma J."/>
        </authorList>
    </citation>
    <scope>NUCLEOTIDE SEQUENCE [LARGE SCALE GENOMIC DNA]</scope>
    <source>
        <strain evidence="4">ICMP 19430</strain>
    </source>
</reference>
<organism evidence="3 4">
    <name type="scientific">Rhodococcus daqingensis</name>
    <dbReference type="NCBI Taxonomy" id="2479363"/>
    <lineage>
        <taxon>Bacteria</taxon>
        <taxon>Bacillati</taxon>
        <taxon>Actinomycetota</taxon>
        <taxon>Actinomycetes</taxon>
        <taxon>Mycobacteriales</taxon>
        <taxon>Nocardiaceae</taxon>
        <taxon>Rhodococcus</taxon>
    </lineage>
</organism>